<organism evidence="2 3">
    <name type="scientific">Knipowitschia caucasica</name>
    <name type="common">Caucasian dwarf goby</name>
    <name type="synonym">Pomatoschistus caucasicus</name>
    <dbReference type="NCBI Taxonomy" id="637954"/>
    <lineage>
        <taxon>Eukaryota</taxon>
        <taxon>Metazoa</taxon>
        <taxon>Chordata</taxon>
        <taxon>Craniata</taxon>
        <taxon>Vertebrata</taxon>
        <taxon>Euteleostomi</taxon>
        <taxon>Actinopterygii</taxon>
        <taxon>Neopterygii</taxon>
        <taxon>Teleostei</taxon>
        <taxon>Neoteleostei</taxon>
        <taxon>Acanthomorphata</taxon>
        <taxon>Gobiaria</taxon>
        <taxon>Gobiiformes</taxon>
        <taxon>Gobioidei</taxon>
        <taxon>Gobiidae</taxon>
        <taxon>Gobiinae</taxon>
        <taxon>Knipowitschia</taxon>
    </lineage>
</organism>
<feature type="compositionally biased region" description="Basic and acidic residues" evidence="1">
    <location>
        <begin position="64"/>
        <end position="99"/>
    </location>
</feature>
<feature type="region of interest" description="Disordered" evidence="1">
    <location>
        <begin position="42"/>
        <end position="112"/>
    </location>
</feature>
<evidence type="ECO:0000313" key="3">
    <source>
        <dbReference type="Proteomes" id="UP001497482"/>
    </source>
</evidence>
<sequence>MISPNNITPCGMKRCIVGAFTAAFAQSPSLSAKPRLAEILPKVPAGGTRVNHPTPIRPQGTRHYSRDQSETEGCLKERHGVERHENLKPQSPERRQKESEEPEEPEEPEDSV</sequence>
<proteinExistence type="predicted"/>
<evidence type="ECO:0000256" key="1">
    <source>
        <dbReference type="SAM" id="MobiDB-lite"/>
    </source>
</evidence>
<protein>
    <submittedName>
        <fullName evidence="2">Uncharacterized protein</fullName>
    </submittedName>
</protein>
<name>A0AAV2L5B7_KNICA</name>
<reference evidence="2 3" key="1">
    <citation type="submission" date="2024-04" db="EMBL/GenBank/DDBJ databases">
        <authorList>
            <person name="Waldvogel A.-M."/>
            <person name="Schoenle A."/>
        </authorList>
    </citation>
    <scope>NUCLEOTIDE SEQUENCE [LARGE SCALE GENOMIC DNA]</scope>
</reference>
<accession>A0AAV2L5B7</accession>
<dbReference type="AlphaFoldDB" id="A0AAV2L5B7"/>
<keyword evidence="3" id="KW-1185">Reference proteome</keyword>
<evidence type="ECO:0000313" key="2">
    <source>
        <dbReference type="EMBL" id="CAL1594537.1"/>
    </source>
</evidence>
<gene>
    <name evidence="2" type="ORF">KC01_LOCUS23490</name>
</gene>
<feature type="compositionally biased region" description="Acidic residues" evidence="1">
    <location>
        <begin position="100"/>
        <end position="112"/>
    </location>
</feature>
<dbReference type="Proteomes" id="UP001497482">
    <property type="component" value="Chromosome 20"/>
</dbReference>
<dbReference type="EMBL" id="OZ035842">
    <property type="protein sequence ID" value="CAL1594537.1"/>
    <property type="molecule type" value="Genomic_DNA"/>
</dbReference>